<dbReference type="AlphaFoldDB" id="A0A846N2Y9"/>
<dbReference type="PANTHER" id="PTHR43047">
    <property type="entry name" value="TWO-COMPONENT HISTIDINE PROTEIN KINASE"/>
    <property type="match status" value="1"/>
</dbReference>
<dbReference type="EC" id="2.7.13.3" evidence="2"/>
<keyword evidence="6" id="KW-1133">Transmembrane helix</keyword>
<keyword evidence="4 8" id="KW-0808">Transferase</keyword>
<dbReference type="PRINTS" id="PR00344">
    <property type="entry name" value="BCTRLSENSOR"/>
</dbReference>
<dbReference type="PANTHER" id="PTHR43047:SF63">
    <property type="entry name" value="HISTIDINE KINASE"/>
    <property type="match status" value="1"/>
</dbReference>
<dbReference type="CDD" id="cd00082">
    <property type="entry name" value="HisKA"/>
    <property type="match status" value="1"/>
</dbReference>
<feature type="transmembrane region" description="Helical" evidence="6">
    <location>
        <begin position="63"/>
        <end position="83"/>
    </location>
</feature>
<evidence type="ECO:0000256" key="2">
    <source>
        <dbReference type="ARBA" id="ARBA00012438"/>
    </source>
</evidence>
<proteinExistence type="predicted"/>
<feature type="transmembrane region" description="Helical" evidence="6">
    <location>
        <begin position="103"/>
        <end position="121"/>
    </location>
</feature>
<keyword evidence="9" id="KW-1185">Reference proteome</keyword>
<dbReference type="Pfam" id="PF02518">
    <property type="entry name" value="HATPase_c"/>
    <property type="match status" value="1"/>
</dbReference>
<keyword evidence="5 8" id="KW-0418">Kinase</keyword>
<dbReference type="CDD" id="cd16922">
    <property type="entry name" value="HATPase_EvgS-ArcB-TorS-like"/>
    <property type="match status" value="1"/>
</dbReference>
<evidence type="ECO:0000259" key="7">
    <source>
        <dbReference type="PROSITE" id="PS50109"/>
    </source>
</evidence>
<evidence type="ECO:0000256" key="1">
    <source>
        <dbReference type="ARBA" id="ARBA00000085"/>
    </source>
</evidence>
<dbReference type="Pfam" id="PF00512">
    <property type="entry name" value="HisKA"/>
    <property type="match status" value="1"/>
</dbReference>
<dbReference type="SMART" id="SM00388">
    <property type="entry name" value="HisKA"/>
    <property type="match status" value="1"/>
</dbReference>
<feature type="domain" description="Histidine kinase" evidence="7">
    <location>
        <begin position="247"/>
        <end position="468"/>
    </location>
</feature>
<dbReference type="InterPro" id="IPR036890">
    <property type="entry name" value="HATPase_C_sf"/>
</dbReference>
<feature type="transmembrane region" description="Helical" evidence="6">
    <location>
        <begin position="127"/>
        <end position="147"/>
    </location>
</feature>
<protein>
    <recommendedName>
        <fullName evidence="2">histidine kinase</fullName>
        <ecNumber evidence="2">2.7.13.3</ecNumber>
    </recommendedName>
</protein>
<sequence length="480" mass="52442">MEFFNRLRSQRSTDVRVLKAQLDLTSQTVRSTRLSSPFWALAIAWLGSDSFGAFGHASFNVAVFVPVIVSATMILSASVVSIYQYDTSDSNEYERTRPWFSRIVAMQAIISAAWGLTPWLLWDPGSVLNHVYLAGVTAAVLAMLVVSRSSHMDMFLASILPLTLMASLRFAIGNDVIDYGIAILLPAFGAQLLIDGRRLMHRLDEDSRLRFQVEDLARELEETRDDALRKRFEAETANASKTAFLANMSHELRTPLNAILGFSEIIAQECFGPVGSSRYREYAGDIHSSGAHLLSLINDLLDVAKIEAGKMEIAPHPIDPHRTFDIALKLIGAKAREKKQDLVITILPDAPPLYADERALKQMLINLVSNAVKFTPEGGKIAVTAGAASGGGFQVVCEDNGPGIPREKLDKIFTPFSQVDNRYDRQAGGTGLGLALVRGLAELHGGRAWLESEYGKGCRAYVVLPAEPPKQMGLEGAVAA</sequence>
<dbReference type="FunFam" id="3.30.565.10:FF:000006">
    <property type="entry name" value="Sensor histidine kinase WalK"/>
    <property type="match status" value="1"/>
</dbReference>
<dbReference type="GO" id="GO:0009927">
    <property type="term" value="F:histidine phosphotransfer kinase activity"/>
    <property type="evidence" value="ECO:0007669"/>
    <property type="project" value="TreeGrafter"/>
</dbReference>
<dbReference type="GO" id="GO:0005886">
    <property type="term" value="C:plasma membrane"/>
    <property type="evidence" value="ECO:0007669"/>
    <property type="project" value="TreeGrafter"/>
</dbReference>
<evidence type="ECO:0000256" key="3">
    <source>
        <dbReference type="ARBA" id="ARBA00022553"/>
    </source>
</evidence>
<dbReference type="PROSITE" id="PS50109">
    <property type="entry name" value="HIS_KIN"/>
    <property type="match status" value="1"/>
</dbReference>
<evidence type="ECO:0000256" key="5">
    <source>
        <dbReference type="ARBA" id="ARBA00022777"/>
    </source>
</evidence>
<organism evidence="8 9">
    <name type="scientific">Rhizomicrobium palustre</name>
    <dbReference type="NCBI Taxonomy" id="189966"/>
    <lineage>
        <taxon>Bacteria</taxon>
        <taxon>Pseudomonadati</taxon>
        <taxon>Pseudomonadota</taxon>
        <taxon>Alphaproteobacteria</taxon>
        <taxon>Micropepsales</taxon>
        <taxon>Micropepsaceae</taxon>
        <taxon>Rhizomicrobium</taxon>
    </lineage>
</organism>
<feature type="transmembrane region" description="Helical" evidence="6">
    <location>
        <begin position="38"/>
        <end position="57"/>
    </location>
</feature>
<dbReference type="Gene3D" id="3.30.565.10">
    <property type="entry name" value="Histidine kinase-like ATPase, C-terminal domain"/>
    <property type="match status" value="1"/>
</dbReference>
<dbReference type="RefSeq" id="WP_167083537.1">
    <property type="nucleotide sequence ID" value="NZ_BAAADC010000001.1"/>
</dbReference>
<evidence type="ECO:0000256" key="6">
    <source>
        <dbReference type="SAM" id="Phobius"/>
    </source>
</evidence>
<accession>A0A846N2Y9</accession>
<dbReference type="GO" id="GO:0000155">
    <property type="term" value="F:phosphorelay sensor kinase activity"/>
    <property type="evidence" value="ECO:0007669"/>
    <property type="project" value="InterPro"/>
</dbReference>
<dbReference type="Gene3D" id="1.10.287.130">
    <property type="match status" value="1"/>
</dbReference>
<dbReference type="InterPro" id="IPR003594">
    <property type="entry name" value="HATPase_dom"/>
</dbReference>
<dbReference type="InterPro" id="IPR036097">
    <property type="entry name" value="HisK_dim/P_sf"/>
</dbReference>
<gene>
    <name evidence="8" type="ORF">FHS83_002768</name>
</gene>
<evidence type="ECO:0000256" key="4">
    <source>
        <dbReference type="ARBA" id="ARBA00022679"/>
    </source>
</evidence>
<feature type="transmembrane region" description="Helical" evidence="6">
    <location>
        <begin position="177"/>
        <end position="194"/>
    </location>
</feature>
<dbReference type="Proteomes" id="UP000570514">
    <property type="component" value="Unassembled WGS sequence"/>
</dbReference>
<dbReference type="SMART" id="SM00387">
    <property type="entry name" value="HATPase_c"/>
    <property type="match status" value="1"/>
</dbReference>
<keyword evidence="6" id="KW-0812">Transmembrane</keyword>
<dbReference type="InterPro" id="IPR004358">
    <property type="entry name" value="Sig_transdc_His_kin-like_C"/>
</dbReference>
<dbReference type="InterPro" id="IPR003661">
    <property type="entry name" value="HisK_dim/P_dom"/>
</dbReference>
<dbReference type="SUPFAM" id="SSF47384">
    <property type="entry name" value="Homodimeric domain of signal transducing histidine kinase"/>
    <property type="match status" value="1"/>
</dbReference>
<evidence type="ECO:0000313" key="9">
    <source>
        <dbReference type="Proteomes" id="UP000570514"/>
    </source>
</evidence>
<dbReference type="SUPFAM" id="SSF55874">
    <property type="entry name" value="ATPase domain of HSP90 chaperone/DNA topoisomerase II/histidine kinase"/>
    <property type="match status" value="1"/>
</dbReference>
<comment type="caution">
    <text evidence="8">The sequence shown here is derived from an EMBL/GenBank/DDBJ whole genome shotgun (WGS) entry which is preliminary data.</text>
</comment>
<keyword evidence="3" id="KW-0597">Phosphoprotein</keyword>
<evidence type="ECO:0000313" key="8">
    <source>
        <dbReference type="EMBL" id="NIK89450.1"/>
    </source>
</evidence>
<name>A0A846N2Y9_9PROT</name>
<dbReference type="InterPro" id="IPR005467">
    <property type="entry name" value="His_kinase_dom"/>
</dbReference>
<reference evidence="8 9" key="1">
    <citation type="submission" date="2020-03" db="EMBL/GenBank/DDBJ databases">
        <title>Genomic Encyclopedia of Type Strains, Phase IV (KMG-IV): sequencing the most valuable type-strain genomes for metagenomic binning, comparative biology and taxonomic classification.</title>
        <authorList>
            <person name="Goeker M."/>
        </authorList>
    </citation>
    <scope>NUCLEOTIDE SEQUENCE [LARGE SCALE GENOMIC DNA]</scope>
    <source>
        <strain evidence="8 9">DSM 19867</strain>
    </source>
</reference>
<keyword evidence="6" id="KW-0472">Membrane</keyword>
<dbReference type="EMBL" id="JAASRM010000001">
    <property type="protein sequence ID" value="NIK89450.1"/>
    <property type="molecule type" value="Genomic_DNA"/>
</dbReference>
<comment type="catalytic activity">
    <reaction evidence="1">
        <text>ATP + protein L-histidine = ADP + protein N-phospho-L-histidine.</text>
        <dbReference type="EC" id="2.7.13.3"/>
    </reaction>
</comment>